<evidence type="ECO:0000313" key="4">
    <source>
        <dbReference type="Proteomes" id="UP000242329"/>
    </source>
</evidence>
<dbReference type="Pfam" id="PF03787">
    <property type="entry name" value="RAMPs"/>
    <property type="match status" value="1"/>
</dbReference>
<dbReference type="EMBL" id="FQWY01000053">
    <property type="protein sequence ID" value="SHH27788.1"/>
    <property type="molecule type" value="Genomic_DNA"/>
</dbReference>
<gene>
    <name evidence="3" type="ORF">SAMN02745221_02072</name>
</gene>
<dbReference type="Proteomes" id="UP000242329">
    <property type="component" value="Unassembled WGS sequence"/>
</dbReference>
<proteinExistence type="predicted"/>
<organism evidence="3 4">
    <name type="scientific">Thermosyntropha lipolytica DSM 11003</name>
    <dbReference type="NCBI Taxonomy" id="1123382"/>
    <lineage>
        <taxon>Bacteria</taxon>
        <taxon>Bacillati</taxon>
        <taxon>Bacillota</taxon>
        <taxon>Clostridia</taxon>
        <taxon>Eubacteriales</taxon>
        <taxon>Syntrophomonadaceae</taxon>
        <taxon>Thermosyntropha</taxon>
    </lineage>
</organism>
<dbReference type="PANTHER" id="PTHR36700">
    <property type="entry name" value="CRISPR SYSTEM CMR SUBUNIT CMR4"/>
    <property type="match status" value="1"/>
</dbReference>
<keyword evidence="1" id="KW-0051">Antiviral defense</keyword>
<dbReference type="GO" id="GO:0051607">
    <property type="term" value="P:defense response to virus"/>
    <property type="evidence" value="ECO:0007669"/>
    <property type="project" value="UniProtKB-KW"/>
</dbReference>
<evidence type="ECO:0000259" key="2">
    <source>
        <dbReference type="Pfam" id="PF03787"/>
    </source>
</evidence>
<sequence>MVKRVGVLALAADPVHIGTGGYSIGRVDNTIVRDPITNIPKIPATSLAGTWRYYTCLEIHKYFKTDYRLHRTSRKEKPLSDILVEEAPEWVKGYEANRYAALKCAGQDESPGLNIADVEEKDTGHCGRCLVCRGFGFSKKDQSWQGMIFFSDLNILFFPVFTREGTRWISTPSLMQEAGLLGDAETEEEEAIKVCFTGEEVEETKEGAINLGWLYLPYRWEKMNYRGLKIGRWELRAEDIVLVEKEFFSSIVNSNLEVRTSVAIDPLTGAAREKALFTSEAVPRGTIFKGEIRIFDKAAFAGLLEEELPSEQQLKNALEDAGRFFHTLGIGGMTTRGFGRMHLVLTDIEED</sequence>
<evidence type="ECO:0000313" key="3">
    <source>
        <dbReference type="EMBL" id="SHH27788.1"/>
    </source>
</evidence>
<reference evidence="4" key="1">
    <citation type="submission" date="2016-11" db="EMBL/GenBank/DDBJ databases">
        <authorList>
            <person name="Varghese N."/>
            <person name="Submissions S."/>
        </authorList>
    </citation>
    <scope>NUCLEOTIDE SEQUENCE [LARGE SCALE GENOMIC DNA]</scope>
    <source>
        <strain evidence="4">DSM 11003</strain>
    </source>
</reference>
<dbReference type="OrthoDB" id="9789361at2"/>
<dbReference type="InterPro" id="IPR013410">
    <property type="entry name" value="CRISPR-assoc_RAMP_Cmr4"/>
</dbReference>
<accession>A0A1M5RNW3</accession>
<evidence type="ECO:0000256" key="1">
    <source>
        <dbReference type="ARBA" id="ARBA00023118"/>
    </source>
</evidence>
<name>A0A1M5RNW3_9FIRM</name>
<dbReference type="AlphaFoldDB" id="A0A1M5RNW3"/>
<dbReference type="InterPro" id="IPR005537">
    <property type="entry name" value="RAMP_III_fam"/>
</dbReference>
<feature type="domain" description="CRISPR type III-associated protein" evidence="2">
    <location>
        <begin position="14"/>
        <end position="341"/>
    </location>
</feature>
<keyword evidence="4" id="KW-1185">Reference proteome</keyword>
<protein>
    <submittedName>
        <fullName evidence="3">CRISPR-associated protein Cmr4</fullName>
    </submittedName>
</protein>
<dbReference type="RefSeq" id="WP_073093443.1">
    <property type="nucleotide sequence ID" value="NZ_FQWY01000053.1"/>
</dbReference>
<dbReference type="PANTHER" id="PTHR36700:SF1">
    <property type="entry name" value="CRISPR SYSTEM CMR SUBUNIT CMR4"/>
    <property type="match status" value="1"/>
</dbReference>
<dbReference type="STRING" id="1123382.SAMN02745221_02072"/>